<evidence type="ECO:0000313" key="3">
    <source>
        <dbReference type="EMBL" id="NEU67049.1"/>
    </source>
</evidence>
<proteinExistence type="predicted"/>
<feature type="transmembrane region" description="Helical" evidence="1">
    <location>
        <begin position="168"/>
        <end position="185"/>
    </location>
</feature>
<dbReference type="AlphaFoldDB" id="A0A6M0IFK4"/>
<dbReference type="InterPro" id="IPR026272">
    <property type="entry name" value="SdpI"/>
</dbReference>
<comment type="caution">
    <text evidence="3">The sequence shown here is derived from an EMBL/GenBank/DDBJ whole genome shotgun (WGS) entry which is preliminary data.</text>
</comment>
<feature type="domain" description="DUF1648" evidence="2">
    <location>
        <begin position="17"/>
        <end position="56"/>
    </location>
</feature>
<feature type="transmembrane region" description="Helical" evidence="1">
    <location>
        <begin position="114"/>
        <end position="135"/>
    </location>
</feature>
<reference evidence="3 4" key="1">
    <citation type="submission" date="2020-02" db="EMBL/GenBank/DDBJ databases">
        <title>Draft genome sequence of two Spirosoma agri KCTC 52727 and Spirosoma terrae KCTC 52035.</title>
        <authorList>
            <person name="Rojas J."/>
            <person name="Ambika Manirajan B."/>
            <person name="Ratering S."/>
            <person name="Suarez C."/>
            <person name="Schnell S."/>
        </authorList>
    </citation>
    <scope>NUCLEOTIDE SEQUENCE [LARGE SCALE GENOMIC DNA]</scope>
    <source>
        <strain evidence="3 4">KCTC 52727</strain>
    </source>
</reference>
<feature type="transmembrane region" description="Helical" evidence="1">
    <location>
        <begin position="191"/>
        <end position="211"/>
    </location>
</feature>
<keyword evidence="1" id="KW-0472">Membrane</keyword>
<name>A0A6M0IFK4_9BACT</name>
<feature type="transmembrane region" description="Helical" evidence="1">
    <location>
        <begin position="47"/>
        <end position="68"/>
    </location>
</feature>
<dbReference type="Proteomes" id="UP000477386">
    <property type="component" value="Unassembled WGS sequence"/>
</dbReference>
<sequence length="220" mass="24588">MKTTSTTTEILMTIPWLIAIVYVTSIWPELPATMPSHYDLSGTVNGWSPKVELAWLSLGMGVFLYLLFRFLPKIDPKGRLQSANFQKLRFVMMLFLAALQASLFYLAVHQSTSQALLGPELALVSLMLAGIGNYITTVKPNWFIGIRTPWTLSSENVWRRTHQLGGRWMVAGGLLAALLAIVVPAPYTVGVVVGIILTASFIPIVYSYIYYRQEKARQFS</sequence>
<dbReference type="PANTHER" id="PTHR37810:SF5">
    <property type="entry name" value="IMMUNITY PROTEIN SDPI"/>
    <property type="match status" value="1"/>
</dbReference>
<dbReference type="Pfam" id="PF13630">
    <property type="entry name" value="SdpI"/>
    <property type="match status" value="1"/>
</dbReference>
<protein>
    <submittedName>
        <fullName evidence="3">DUF1648 domain-containing protein</fullName>
    </submittedName>
</protein>
<keyword evidence="4" id="KW-1185">Reference proteome</keyword>
<dbReference type="EMBL" id="JAAGNZ010000001">
    <property type="protein sequence ID" value="NEU67049.1"/>
    <property type="molecule type" value="Genomic_DNA"/>
</dbReference>
<feature type="transmembrane region" description="Helical" evidence="1">
    <location>
        <begin position="88"/>
        <end position="108"/>
    </location>
</feature>
<dbReference type="InterPro" id="IPR025962">
    <property type="entry name" value="SdpI/YhfL"/>
</dbReference>
<dbReference type="InterPro" id="IPR012867">
    <property type="entry name" value="DUF1648"/>
</dbReference>
<evidence type="ECO:0000259" key="2">
    <source>
        <dbReference type="Pfam" id="PF07853"/>
    </source>
</evidence>
<dbReference type="Pfam" id="PF07853">
    <property type="entry name" value="DUF1648"/>
    <property type="match status" value="1"/>
</dbReference>
<evidence type="ECO:0000313" key="4">
    <source>
        <dbReference type="Proteomes" id="UP000477386"/>
    </source>
</evidence>
<dbReference type="RefSeq" id="WP_164036579.1">
    <property type="nucleotide sequence ID" value="NZ_JAAGNZ010000001.1"/>
</dbReference>
<keyword evidence="1" id="KW-1133">Transmembrane helix</keyword>
<evidence type="ECO:0000256" key="1">
    <source>
        <dbReference type="SAM" id="Phobius"/>
    </source>
</evidence>
<organism evidence="3 4">
    <name type="scientific">Spirosoma agri</name>
    <dbReference type="NCBI Taxonomy" id="1987381"/>
    <lineage>
        <taxon>Bacteria</taxon>
        <taxon>Pseudomonadati</taxon>
        <taxon>Bacteroidota</taxon>
        <taxon>Cytophagia</taxon>
        <taxon>Cytophagales</taxon>
        <taxon>Cytophagaceae</taxon>
        <taxon>Spirosoma</taxon>
    </lineage>
</organism>
<accession>A0A6M0IFK4</accession>
<gene>
    <name evidence="3" type="ORF">GK091_09180</name>
</gene>
<keyword evidence="1" id="KW-0812">Transmembrane</keyword>
<feature type="transmembrane region" description="Helical" evidence="1">
    <location>
        <begin position="7"/>
        <end position="27"/>
    </location>
</feature>
<dbReference type="PIRSF" id="PIRSF038959">
    <property type="entry name" value="SdpI"/>
    <property type="match status" value="1"/>
</dbReference>
<dbReference type="GO" id="GO:0009636">
    <property type="term" value="P:response to toxic substance"/>
    <property type="evidence" value="ECO:0007669"/>
    <property type="project" value="TreeGrafter"/>
</dbReference>
<dbReference type="PANTHER" id="PTHR37810">
    <property type="entry name" value="IMMUNITY PROTEIN SDPI"/>
    <property type="match status" value="1"/>
</dbReference>